<organism evidence="1 2">
    <name type="scientific">Exophiala aquamarina CBS 119918</name>
    <dbReference type="NCBI Taxonomy" id="1182545"/>
    <lineage>
        <taxon>Eukaryota</taxon>
        <taxon>Fungi</taxon>
        <taxon>Dikarya</taxon>
        <taxon>Ascomycota</taxon>
        <taxon>Pezizomycotina</taxon>
        <taxon>Eurotiomycetes</taxon>
        <taxon>Chaetothyriomycetidae</taxon>
        <taxon>Chaetothyriales</taxon>
        <taxon>Herpotrichiellaceae</taxon>
        <taxon>Exophiala</taxon>
    </lineage>
</organism>
<dbReference type="OrthoDB" id="3971593at2759"/>
<reference evidence="1 2" key="1">
    <citation type="submission" date="2013-03" db="EMBL/GenBank/DDBJ databases">
        <title>The Genome Sequence of Exophiala aquamarina CBS 119918.</title>
        <authorList>
            <consortium name="The Broad Institute Genomics Platform"/>
            <person name="Cuomo C."/>
            <person name="de Hoog S."/>
            <person name="Gorbushina A."/>
            <person name="Walker B."/>
            <person name="Young S.K."/>
            <person name="Zeng Q."/>
            <person name="Gargeya S."/>
            <person name="Fitzgerald M."/>
            <person name="Haas B."/>
            <person name="Abouelleil A."/>
            <person name="Allen A.W."/>
            <person name="Alvarado L."/>
            <person name="Arachchi H.M."/>
            <person name="Berlin A.M."/>
            <person name="Chapman S.B."/>
            <person name="Gainer-Dewar J."/>
            <person name="Goldberg J."/>
            <person name="Griggs A."/>
            <person name="Gujja S."/>
            <person name="Hansen M."/>
            <person name="Howarth C."/>
            <person name="Imamovic A."/>
            <person name="Ireland A."/>
            <person name="Larimer J."/>
            <person name="McCowan C."/>
            <person name="Murphy C."/>
            <person name="Pearson M."/>
            <person name="Poon T.W."/>
            <person name="Priest M."/>
            <person name="Roberts A."/>
            <person name="Saif S."/>
            <person name="Shea T."/>
            <person name="Sisk P."/>
            <person name="Sykes S."/>
            <person name="Wortman J."/>
            <person name="Nusbaum C."/>
            <person name="Birren B."/>
        </authorList>
    </citation>
    <scope>NUCLEOTIDE SEQUENCE [LARGE SCALE GENOMIC DNA]</scope>
    <source>
        <strain evidence="1 2">CBS 119918</strain>
    </source>
</reference>
<dbReference type="VEuPathDB" id="FungiDB:A1O9_09642"/>
<keyword evidence="2" id="KW-1185">Reference proteome</keyword>
<protein>
    <submittedName>
        <fullName evidence="1">Uncharacterized protein</fullName>
    </submittedName>
</protein>
<gene>
    <name evidence="1" type="ORF">A1O9_09642</name>
</gene>
<accession>A0A072PFZ6</accession>
<dbReference type="AlphaFoldDB" id="A0A072PFZ6"/>
<name>A0A072PFZ6_9EURO</name>
<dbReference type="Proteomes" id="UP000027920">
    <property type="component" value="Unassembled WGS sequence"/>
</dbReference>
<evidence type="ECO:0000313" key="2">
    <source>
        <dbReference type="Proteomes" id="UP000027920"/>
    </source>
</evidence>
<sequence>MFEQRVETDLSLVIFLRWTKLSGKTWETLDSHSEKGSEIRHEDLNYLRYQINQWYEQAGDNLRLSPIRSERQAQYANVQYLQVVLFVRKSHLLNLIYRPVLQLSSRINRNLDKANAGVRIAKESIQVVSEPNEHPVLIQKHALFFYGLRYGFRCSFSRLGIA</sequence>
<dbReference type="EMBL" id="AMGV01000010">
    <property type="protein sequence ID" value="KEF54475.1"/>
    <property type="molecule type" value="Genomic_DNA"/>
</dbReference>
<dbReference type="GeneID" id="25284550"/>
<proteinExistence type="predicted"/>
<dbReference type="HOGENOM" id="CLU_1635394_0_0_1"/>
<dbReference type="RefSeq" id="XP_013257065.1">
    <property type="nucleotide sequence ID" value="XM_013401611.1"/>
</dbReference>
<dbReference type="STRING" id="1182545.A0A072PFZ6"/>
<evidence type="ECO:0000313" key="1">
    <source>
        <dbReference type="EMBL" id="KEF54475.1"/>
    </source>
</evidence>
<comment type="caution">
    <text evidence="1">The sequence shown here is derived from an EMBL/GenBank/DDBJ whole genome shotgun (WGS) entry which is preliminary data.</text>
</comment>